<reference evidence="1" key="2">
    <citation type="journal article" date="2020" name="Nat. Commun.">
        <title>Large-scale genome sequencing of mycorrhizal fungi provides insights into the early evolution of symbiotic traits.</title>
        <authorList>
            <person name="Miyauchi S."/>
            <person name="Kiss E."/>
            <person name="Kuo A."/>
            <person name="Drula E."/>
            <person name="Kohler A."/>
            <person name="Sanchez-Garcia M."/>
            <person name="Morin E."/>
            <person name="Andreopoulos B."/>
            <person name="Barry K.W."/>
            <person name="Bonito G."/>
            <person name="Buee M."/>
            <person name="Carver A."/>
            <person name="Chen C."/>
            <person name="Cichocki N."/>
            <person name="Clum A."/>
            <person name="Culley D."/>
            <person name="Crous P.W."/>
            <person name="Fauchery L."/>
            <person name="Girlanda M."/>
            <person name="Hayes R.D."/>
            <person name="Keri Z."/>
            <person name="LaButti K."/>
            <person name="Lipzen A."/>
            <person name="Lombard V."/>
            <person name="Magnuson J."/>
            <person name="Maillard F."/>
            <person name="Murat C."/>
            <person name="Nolan M."/>
            <person name="Ohm R.A."/>
            <person name="Pangilinan J."/>
            <person name="Pereira M.F."/>
            <person name="Perotto S."/>
            <person name="Peter M."/>
            <person name="Pfister S."/>
            <person name="Riley R."/>
            <person name="Sitrit Y."/>
            <person name="Stielow J.B."/>
            <person name="Szollosi G."/>
            <person name="Zifcakova L."/>
            <person name="Stursova M."/>
            <person name="Spatafora J.W."/>
            <person name="Tedersoo L."/>
            <person name="Vaario L.M."/>
            <person name="Yamada A."/>
            <person name="Yan M."/>
            <person name="Wang P."/>
            <person name="Xu J."/>
            <person name="Bruns T."/>
            <person name="Baldrian P."/>
            <person name="Vilgalys R."/>
            <person name="Dunand C."/>
            <person name="Henrissat B."/>
            <person name="Grigoriev I.V."/>
            <person name="Hibbett D."/>
            <person name="Nagy L.G."/>
            <person name="Martin F.M."/>
        </authorList>
    </citation>
    <scope>NUCLEOTIDE SEQUENCE</scope>
    <source>
        <strain evidence="1">Prilba</strain>
    </source>
</reference>
<keyword evidence="2" id="KW-1185">Reference proteome</keyword>
<proteinExistence type="predicted"/>
<name>A0A9P5JYK9_9AGAM</name>
<reference evidence="1" key="1">
    <citation type="submission" date="2019-10" db="EMBL/GenBank/DDBJ databases">
        <authorList>
            <consortium name="DOE Joint Genome Institute"/>
            <person name="Kuo A."/>
            <person name="Miyauchi S."/>
            <person name="Kiss E."/>
            <person name="Drula E."/>
            <person name="Kohler A."/>
            <person name="Sanchez-Garcia M."/>
            <person name="Andreopoulos B."/>
            <person name="Barry K.W."/>
            <person name="Bonito G."/>
            <person name="Buee M."/>
            <person name="Carver A."/>
            <person name="Chen C."/>
            <person name="Cichocki N."/>
            <person name="Clum A."/>
            <person name="Culley D."/>
            <person name="Crous P.W."/>
            <person name="Fauchery L."/>
            <person name="Girlanda M."/>
            <person name="Hayes R."/>
            <person name="Keri Z."/>
            <person name="LaButti K."/>
            <person name="Lipzen A."/>
            <person name="Lombard V."/>
            <person name="Magnuson J."/>
            <person name="Maillard F."/>
            <person name="Morin E."/>
            <person name="Murat C."/>
            <person name="Nolan M."/>
            <person name="Ohm R."/>
            <person name="Pangilinan J."/>
            <person name="Pereira M."/>
            <person name="Perotto S."/>
            <person name="Peter M."/>
            <person name="Riley R."/>
            <person name="Sitrit Y."/>
            <person name="Stielow B."/>
            <person name="Szollosi G."/>
            <person name="Zifcakova L."/>
            <person name="Stursova M."/>
            <person name="Spatafora J.W."/>
            <person name="Tedersoo L."/>
            <person name="Vaario L.-M."/>
            <person name="Yamada A."/>
            <person name="Yan M."/>
            <person name="Wang P."/>
            <person name="Xu J."/>
            <person name="Bruns T."/>
            <person name="Baldrian P."/>
            <person name="Vilgalys R."/>
            <person name="Henrissat B."/>
            <person name="Grigoriev I.V."/>
            <person name="Hibbett D."/>
            <person name="Nagy L.G."/>
            <person name="Martin F.M."/>
        </authorList>
    </citation>
    <scope>NUCLEOTIDE SEQUENCE</scope>
    <source>
        <strain evidence="1">Prilba</strain>
    </source>
</reference>
<accession>A0A9P5JYK9</accession>
<dbReference type="Proteomes" id="UP000759537">
    <property type="component" value="Unassembled WGS sequence"/>
</dbReference>
<comment type="caution">
    <text evidence="1">The sequence shown here is derived from an EMBL/GenBank/DDBJ whole genome shotgun (WGS) entry which is preliminary data.</text>
</comment>
<dbReference type="AlphaFoldDB" id="A0A9P5JYK9"/>
<dbReference type="EMBL" id="WHVB01000025">
    <property type="protein sequence ID" value="KAF8470499.1"/>
    <property type="molecule type" value="Genomic_DNA"/>
</dbReference>
<protein>
    <submittedName>
        <fullName evidence="1">Uncharacterized protein</fullName>
    </submittedName>
</protein>
<organism evidence="1 2">
    <name type="scientific">Russula ochroleuca</name>
    <dbReference type="NCBI Taxonomy" id="152965"/>
    <lineage>
        <taxon>Eukaryota</taxon>
        <taxon>Fungi</taxon>
        <taxon>Dikarya</taxon>
        <taxon>Basidiomycota</taxon>
        <taxon>Agaricomycotina</taxon>
        <taxon>Agaricomycetes</taxon>
        <taxon>Russulales</taxon>
        <taxon>Russulaceae</taxon>
        <taxon>Russula</taxon>
    </lineage>
</organism>
<sequence>MSRHRSGKDRFSRLVTISLLSRPVSATQLILGINSKAQQPRELLPRDVEHVRFGRVIRFGLLYYKKELPHLTRFISWRSCKSSDTEIPQREASVLISDATRTAFNLAFTHTYELTVGPWLSCLRHPRILLK</sequence>
<evidence type="ECO:0000313" key="2">
    <source>
        <dbReference type="Proteomes" id="UP000759537"/>
    </source>
</evidence>
<gene>
    <name evidence="1" type="ORF">DFH94DRAFT_213026</name>
</gene>
<evidence type="ECO:0000313" key="1">
    <source>
        <dbReference type="EMBL" id="KAF8470499.1"/>
    </source>
</evidence>